<evidence type="ECO:0000313" key="3">
    <source>
        <dbReference type="Proteomes" id="UP001162480"/>
    </source>
</evidence>
<proteinExistence type="predicted"/>
<dbReference type="EMBL" id="OX597815">
    <property type="protein sequence ID" value="CAI9718519.1"/>
    <property type="molecule type" value="Genomic_DNA"/>
</dbReference>
<keyword evidence="1" id="KW-1133">Transmembrane helix</keyword>
<accession>A0AA36EZ16</accession>
<protein>
    <submittedName>
        <fullName evidence="2">Uncharacterized protein</fullName>
    </submittedName>
</protein>
<gene>
    <name evidence="2" type="ORF">OCTVUL_1B012590</name>
</gene>
<evidence type="ECO:0000313" key="2">
    <source>
        <dbReference type="EMBL" id="CAI9718519.1"/>
    </source>
</evidence>
<name>A0AA36EZ16_OCTVU</name>
<keyword evidence="3" id="KW-1185">Reference proteome</keyword>
<organism evidence="2 3">
    <name type="scientific">Octopus vulgaris</name>
    <name type="common">Common octopus</name>
    <dbReference type="NCBI Taxonomy" id="6645"/>
    <lineage>
        <taxon>Eukaryota</taxon>
        <taxon>Metazoa</taxon>
        <taxon>Spiralia</taxon>
        <taxon>Lophotrochozoa</taxon>
        <taxon>Mollusca</taxon>
        <taxon>Cephalopoda</taxon>
        <taxon>Coleoidea</taxon>
        <taxon>Octopodiformes</taxon>
        <taxon>Octopoda</taxon>
        <taxon>Incirrata</taxon>
        <taxon>Octopodidae</taxon>
        <taxon>Octopus</taxon>
    </lineage>
</organism>
<evidence type="ECO:0000256" key="1">
    <source>
        <dbReference type="SAM" id="Phobius"/>
    </source>
</evidence>
<dbReference type="AlphaFoldDB" id="A0AA36EZ16"/>
<sequence>MQSNRRRDLRRLCPKAATSLLTSWRIHEYSSSRNHKRFFIDDVIIVDMINAYIIKPAADVGLITGAISVNVIVFVIVVVLKELEW</sequence>
<reference evidence="2" key="1">
    <citation type="submission" date="2023-08" db="EMBL/GenBank/DDBJ databases">
        <authorList>
            <person name="Alioto T."/>
            <person name="Alioto T."/>
            <person name="Gomez Garrido J."/>
        </authorList>
    </citation>
    <scope>NUCLEOTIDE SEQUENCE</scope>
</reference>
<dbReference type="Proteomes" id="UP001162480">
    <property type="component" value="Chromosome 2"/>
</dbReference>
<feature type="transmembrane region" description="Helical" evidence="1">
    <location>
        <begin position="60"/>
        <end position="80"/>
    </location>
</feature>
<keyword evidence="1" id="KW-0812">Transmembrane</keyword>
<keyword evidence="1" id="KW-0472">Membrane</keyword>